<protein>
    <submittedName>
        <fullName evidence="1">Uncharacterized protein</fullName>
    </submittedName>
</protein>
<sequence>MFPMIAQANATPPLQLLACGWQNLSIFEYNGEALKETWAFIRNEYEGFPKKPEIAKQFNTLDECKPFDGGDRILVTSSDDGVGIIDRKDKKFTYIGKVRNAHSAELLPGNKIAVAGSYGSDKLVIFNGKTGDIIDTSPLPAGHGVHWDAERQQLIALAYKDIRIFTFTDIQSDTPGLRLVKTIALGEGGGHDLALIPTTDSFHVSTDNTAWQYEAGSHKLQPHPVLEGQSHLKAISTHRDTQQLLWLKADKGVWWSYSIRVYSPQTAKHQQFEVLRPYYKVRWIDSDVRSSTGLFE</sequence>
<keyword evidence="2" id="KW-1185">Reference proteome</keyword>
<dbReference type="SUPFAM" id="SSF51004">
    <property type="entry name" value="C-terminal (heme d1) domain of cytochrome cd1-nitrite reductase"/>
    <property type="match status" value="1"/>
</dbReference>
<dbReference type="InterPro" id="IPR015943">
    <property type="entry name" value="WD40/YVTN_repeat-like_dom_sf"/>
</dbReference>
<gene>
    <name evidence="1" type="ORF">GCM10010982_37630</name>
</gene>
<dbReference type="Proteomes" id="UP000606935">
    <property type="component" value="Unassembled WGS sequence"/>
</dbReference>
<reference evidence="1" key="2">
    <citation type="submission" date="2020-09" db="EMBL/GenBank/DDBJ databases">
        <authorList>
            <person name="Sun Q."/>
            <person name="Zhou Y."/>
        </authorList>
    </citation>
    <scope>NUCLEOTIDE SEQUENCE</scope>
    <source>
        <strain evidence="1">CGMCC 1.7086</strain>
    </source>
</reference>
<organism evidence="1 2">
    <name type="scientific">Bowmanella pacifica</name>
    <dbReference type="NCBI Taxonomy" id="502051"/>
    <lineage>
        <taxon>Bacteria</taxon>
        <taxon>Pseudomonadati</taxon>
        <taxon>Pseudomonadota</taxon>
        <taxon>Gammaproteobacteria</taxon>
        <taxon>Alteromonadales</taxon>
        <taxon>Alteromonadaceae</taxon>
        <taxon>Bowmanella</taxon>
    </lineage>
</organism>
<comment type="caution">
    <text evidence="1">The sequence shown here is derived from an EMBL/GenBank/DDBJ whole genome shotgun (WGS) entry which is preliminary data.</text>
</comment>
<proteinExistence type="predicted"/>
<accession>A0A918DNA7</accession>
<dbReference type="Pfam" id="PF20138">
    <property type="entry name" value="DUF6528"/>
    <property type="match status" value="1"/>
</dbReference>
<evidence type="ECO:0000313" key="2">
    <source>
        <dbReference type="Proteomes" id="UP000606935"/>
    </source>
</evidence>
<dbReference type="InterPro" id="IPR045383">
    <property type="entry name" value="DUF6528"/>
</dbReference>
<dbReference type="InterPro" id="IPR011048">
    <property type="entry name" value="Haem_d1_sf"/>
</dbReference>
<name>A0A918DNA7_9ALTE</name>
<dbReference type="Gene3D" id="2.130.10.10">
    <property type="entry name" value="YVTN repeat-like/Quinoprotein amine dehydrogenase"/>
    <property type="match status" value="1"/>
</dbReference>
<dbReference type="AlphaFoldDB" id="A0A918DNA7"/>
<reference evidence="1" key="1">
    <citation type="journal article" date="2014" name="Int. J. Syst. Evol. Microbiol.">
        <title>Complete genome sequence of Corynebacterium casei LMG S-19264T (=DSM 44701T), isolated from a smear-ripened cheese.</title>
        <authorList>
            <consortium name="US DOE Joint Genome Institute (JGI-PGF)"/>
            <person name="Walter F."/>
            <person name="Albersmeier A."/>
            <person name="Kalinowski J."/>
            <person name="Ruckert C."/>
        </authorList>
    </citation>
    <scope>NUCLEOTIDE SEQUENCE</scope>
    <source>
        <strain evidence="1">CGMCC 1.7086</strain>
    </source>
</reference>
<evidence type="ECO:0000313" key="1">
    <source>
        <dbReference type="EMBL" id="GGO74550.1"/>
    </source>
</evidence>
<dbReference type="EMBL" id="BMLS01000008">
    <property type="protein sequence ID" value="GGO74550.1"/>
    <property type="molecule type" value="Genomic_DNA"/>
</dbReference>